<proteinExistence type="predicted"/>
<gene>
    <name evidence="2" type="ORF">KDA82_05350</name>
</gene>
<organism evidence="2 3">
    <name type="scientific">Streptomyces daliensis</name>
    <dbReference type="NCBI Taxonomy" id="299421"/>
    <lineage>
        <taxon>Bacteria</taxon>
        <taxon>Bacillati</taxon>
        <taxon>Actinomycetota</taxon>
        <taxon>Actinomycetes</taxon>
        <taxon>Kitasatosporales</taxon>
        <taxon>Streptomycetaceae</taxon>
        <taxon>Streptomyces</taxon>
    </lineage>
</organism>
<dbReference type="EMBL" id="JAGSMN010000106">
    <property type="protein sequence ID" value="MBR7672465.1"/>
    <property type="molecule type" value="Genomic_DNA"/>
</dbReference>
<sequence>MTHVFRKSSYSGQTNDACIEVADNIPDAPIHVRDSKDTTRPALTISRDTWHHFVTQL</sequence>
<dbReference type="InterPro" id="IPR007278">
    <property type="entry name" value="DUF397"/>
</dbReference>
<protein>
    <submittedName>
        <fullName evidence="2">DUF397 domain-containing protein</fullName>
    </submittedName>
</protein>
<accession>A0A8T4IKW9</accession>
<keyword evidence="3" id="KW-1185">Reference proteome</keyword>
<comment type="caution">
    <text evidence="2">The sequence shown here is derived from an EMBL/GenBank/DDBJ whole genome shotgun (WGS) entry which is preliminary data.</text>
</comment>
<reference evidence="2" key="1">
    <citation type="submission" date="2021-04" db="EMBL/GenBank/DDBJ databases">
        <title>Sequencing of actinobacteria type strains.</title>
        <authorList>
            <person name="Nguyen G.-S."/>
            <person name="Wentzel A."/>
        </authorList>
    </citation>
    <scope>NUCLEOTIDE SEQUENCE</scope>
    <source>
        <strain evidence="2">DSM 42095</strain>
    </source>
</reference>
<feature type="domain" description="DUF397" evidence="1">
    <location>
        <begin position="4"/>
        <end position="56"/>
    </location>
</feature>
<name>A0A8T4IKW9_9ACTN</name>
<evidence type="ECO:0000313" key="3">
    <source>
        <dbReference type="Proteomes" id="UP000675554"/>
    </source>
</evidence>
<evidence type="ECO:0000313" key="2">
    <source>
        <dbReference type="EMBL" id="MBR7672465.1"/>
    </source>
</evidence>
<dbReference type="Proteomes" id="UP000675554">
    <property type="component" value="Unassembled WGS sequence"/>
</dbReference>
<evidence type="ECO:0000259" key="1">
    <source>
        <dbReference type="Pfam" id="PF04149"/>
    </source>
</evidence>
<dbReference type="AlphaFoldDB" id="A0A8T4IKW9"/>
<dbReference type="Pfam" id="PF04149">
    <property type="entry name" value="DUF397"/>
    <property type="match status" value="1"/>
</dbReference>